<gene>
    <name evidence="1" type="ORF">EV356DRAFT_500905</name>
</gene>
<dbReference type="AlphaFoldDB" id="A0A6A6HAX3"/>
<dbReference type="Proteomes" id="UP000800092">
    <property type="component" value="Unassembled WGS sequence"/>
</dbReference>
<evidence type="ECO:0000313" key="2">
    <source>
        <dbReference type="Proteomes" id="UP000800092"/>
    </source>
</evidence>
<organism evidence="1 2">
    <name type="scientific">Viridothelium virens</name>
    <name type="common">Speckled blister lichen</name>
    <name type="synonym">Trypethelium virens</name>
    <dbReference type="NCBI Taxonomy" id="1048519"/>
    <lineage>
        <taxon>Eukaryota</taxon>
        <taxon>Fungi</taxon>
        <taxon>Dikarya</taxon>
        <taxon>Ascomycota</taxon>
        <taxon>Pezizomycotina</taxon>
        <taxon>Dothideomycetes</taxon>
        <taxon>Dothideomycetes incertae sedis</taxon>
        <taxon>Trypetheliales</taxon>
        <taxon>Trypetheliaceae</taxon>
        <taxon>Viridothelium</taxon>
    </lineage>
</organism>
<reference evidence="1" key="1">
    <citation type="journal article" date="2020" name="Stud. Mycol.">
        <title>101 Dothideomycetes genomes: a test case for predicting lifestyles and emergence of pathogens.</title>
        <authorList>
            <person name="Haridas S."/>
            <person name="Albert R."/>
            <person name="Binder M."/>
            <person name="Bloem J."/>
            <person name="Labutti K."/>
            <person name="Salamov A."/>
            <person name="Andreopoulos B."/>
            <person name="Baker S."/>
            <person name="Barry K."/>
            <person name="Bills G."/>
            <person name="Bluhm B."/>
            <person name="Cannon C."/>
            <person name="Castanera R."/>
            <person name="Culley D."/>
            <person name="Daum C."/>
            <person name="Ezra D."/>
            <person name="Gonzalez J."/>
            <person name="Henrissat B."/>
            <person name="Kuo A."/>
            <person name="Liang C."/>
            <person name="Lipzen A."/>
            <person name="Lutzoni F."/>
            <person name="Magnuson J."/>
            <person name="Mondo S."/>
            <person name="Nolan M."/>
            <person name="Ohm R."/>
            <person name="Pangilinan J."/>
            <person name="Park H.-J."/>
            <person name="Ramirez L."/>
            <person name="Alfaro M."/>
            <person name="Sun H."/>
            <person name="Tritt A."/>
            <person name="Yoshinaga Y."/>
            <person name="Zwiers L.-H."/>
            <person name="Turgeon B."/>
            <person name="Goodwin S."/>
            <person name="Spatafora J."/>
            <person name="Crous P."/>
            <person name="Grigoriev I."/>
        </authorList>
    </citation>
    <scope>NUCLEOTIDE SEQUENCE</scope>
    <source>
        <strain evidence="1">Tuck. ex Michener</strain>
    </source>
</reference>
<dbReference type="PANTHER" id="PTHR11362">
    <property type="entry name" value="PHOSPHATIDYLETHANOLAMINE-BINDING PROTEIN"/>
    <property type="match status" value="1"/>
</dbReference>
<proteinExistence type="predicted"/>
<dbReference type="EMBL" id="ML991794">
    <property type="protein sequence ID" value="KAF2234989.1"/>
    <property type="molecule type" value="Genomic_DNA"/>
</dbReference>
<dbReference type="InterPro" id="IPR008914">
    <property type="entry name" value="PEBP"/>
</dbReference>
<keyword evidence="2" id="KW-1185">Reference proteome</keyword>
<dbReference type="CDD" id="cd00866">
    <property type="entry name" value="PEBP_euk"/>
    <property type="match status" value="1"/>
</dbReference>
<dbReference type="SUPFAM" id="SSF49777">
    <property type="entry name" value="PEBP-like"/>
    <property type="match status" value="1"/>
</dbReference>
<dbReference type="InterPro" id="IPR036610">
    <property type="entry name" value="PEBP-like_sf"/>
</dbReference>
<name>A0A6A6HAX3_VIRVR</name>
<protein>
    <submittedName>
        <fullName evidence="1">PEBP-like protein</fullName>
    </submittedName>
</protein>
<dbReference type="Gene3D" id="3.90.280.10">
    <property type="entry name" value="PEBP-like"/>
    <property type="match status" value="1"/>
</dbReference>
<sequence length="163" mass="17400">MGNLPTSEVAEAPTLGNPGLVEAGSKYTLVMVDYDVDVSGTQTSVLQWYQPDYALDSSGNNLVVTNTSATNASYISPQPNQGSPHTYVAILYQQPSDYELPSCLDTQLSVRGGLDLRDFTNAAGLGQAVAADWFQVQNPIPATTTYPITSTSVLSYDCSRTAH</sequence>
<accession>A0A6A6HAX3</accession>
<dbReference type="PANTHER" id="PTHR11362:SF82">
    <property type="entry name" value="PHOSPHATIDYLETHANOLAMINE-BINDING PROTEIN 4"/>
    <property type="match status" value="1"/>
</dbReference>
<dbReference type="Pfam" id="PF01161">
    <property type="entry name" value="PBP"/>
    <property type="match status" value="1"/>
</dbReference>
<evidence type="ECO:0000313" key="1">
    <source>
        <dbReference type="EMBL" id="KAF2234989.1"/>
    </source>
</evidence>
<dbReference type="InterPro" id="IPR035810">
    <property type="entry name" value="PEBP_euk"/>
</dbReference>
<dbReference type="OrthoDB" id="2506647at2759"/>